<name>A0A7V3E7A7_9BACT</name>
<feature type="domain" description="DUF218" evidence="2">
    <location>
        <begin position="189"/>
        <end position="310"/>
    </location>
</feature>
<dbReference type="Gene3D" id="3.40.50.620">
    <property type="entry name" value="HUPs"/>
    <property type="match status" value="1"/>
</dbReference>
<dbReference type="Pfam" id="PF02698">
    <property type="entry name" value="DUF218"/>
    <property type="match status" value="1"/>
</dbReference>
<feature type="transmembrane region" description="Helical" evidence="1">
    <location>
        <begin position="49"/>
        <end position="68"/>
    </location>
</feature>
<sequence length="340" mass="39271">MKSSGNENKTVLYLLFIAASLQLLLLYFFKYQNQNLSIFNINLENTGNLYNLIIYLMILLLILIALINKKLKLDLRLLSSLLVSSYIFLVFAFVSTKIKLPFNSIYIFGQFGNKLFTGLCYTLYQLTIFTLMFSLLFAFKKNQSKIFLKSFLYSSSLMIVFLFYSFFFIVSREERVKLQPLNKKTPYTVVVLGAAVWSDNKPSPILAARVDKAIDLIENYKIEHLYLTGSNAPGELSEAEVALNYLKSKNIPTDRIIIENTTTSTTEQIQFIKNKLGEESRKNLIIVSDAFHLVRIKEISKFHRLNIITIASELKLNFLSDFYNKIRESLALTVFWFFAI</sequence>
<dbReference type="AlphaFoldDB" id="A0A7V3E7A7"/>
<proteinExistence type="predicted"/>
<dbReference type="EMBL" id="DSUJ01000008">
    <property type="protein sequence ID" value="HFI91024.1"/>
    <property type="molecule type" value="Genomic_DNA"/>
</dbReference>
<feature type="transmembrane region" description="Helical" evidence="1">
    <location>
        <begin position="75"/>
        <end position="95"/>
    </location>
</feature>
<evidence type="ECO:0000256" key="1">
    <source>
        <dbReference type="SAM" id="Phobius"/>
    </source>
</evidence>
<dbReference type="InterPro" id="IPR003848">
    <property type="entry name" value="DUF218"/>
</dbReference>
<accession>A0A7V3E7A7</accession>
<feature type="transmembrane region" description="Helical" evidence="1">
    <location>
        <begin position="151"/>
        <end position="170"/>
    </location>
</feature>
<keyword evidence="1" id="KW-0812">Transmembrane</keyword>
<comment type="caution">
    <text evidence="3">The sequence shown here is derived from an EMBL/GenBank/DDBJ whole genome shotgun (WGS) entry which is preliminary data.</text>
</comment>
<dbReference type="PANTHER" id="PTHR30336:SF20">
    <property type="entry name" value="DUF218 DOMAIN-CONTAINING PROTEIN"/>
    <property type="match status" value="1"/>
</dbReference>
<protein>
    <submittedName>
        <fullName evidence="3">YdcF family protein</fullName>
    </submittedName>
</protein>
<dbReference type="PANTHER" id="PTHR30336">
    <property type="entry name" value="INNER MEMBRANE PROTEIN, PROBABLE PERMEASE"/>
    <property type="match status" value="1"/>
</dbReference>
<keyword evidence="1" id="KW-1133">Transmembrane helix</keyword>
<dbReference type="CDD" id="cd06259">
    <property type="entry name" value="YdcF-like"/>
    <property type="match status" value="1"/>
</dbReference>
<reference evidence="3" key="1">
    <citation type="journal article" date="2020" name="mSystems">
        <title>Genome- and Community-Level Interaction Insights into Carbon Utilization and Element Cycling Functions of Hydrothermarchaeota in Hydrothermal Sediment.</title>
        <authorList>
            <person name="Zhou Z."/>
            <person name="Liu Y."/>
            <person name="Xu W."/>
            <person name="Pan J."/>
            <person name="Luo Z.H."/>
            <person name="Li M."/>
        </authorList>
    </citation>
    <scope>NUCLEOTIDE SEQUENCE [LARGE SCALE GENOMIC DNA]</scope>
    <source>
        <strain evidence="3">SpSt-479</strain>
    </source>
</reference>
<gene>
    <name evidence="3" type="ORF">ENS31_05745</name>
</gene>
<feature type="transmembrane region" description="Helical" evidence="1">
    <location>
        <begin position="12"/>
        <end position="29"/>
    </location>
</feature>
<evidence type="ECO:0000313" key="3">
    <source>
        <dbReference type="EMBL" id="HFI91024.1"/>
    </source>
</evidence>
<feature type="transmembrane region" description="Helical" evidence="1">
    <location>
        <begin position="115"/>
        <end position="139"/>
    </location>
</feature>
<dbReference type="GO" id="GO:0005886">
    <property type="term" value="C:plasma membrane"/>
    <property type="evidence" value="ECO:0007669"/>
    <property type="project" value="TreeGrafter"/>
</dbReference>
<evidence type="ECO:0000259" key="2">
    <source>
        <dbReference type="Pfam" id="PF02698"/>
    </source>
</evidence>
<dbReference type="InterPro" id="IPR014729">
    <property type="entry name" value="Rossmann-like_a/b/a_fold"/>
</dbReference>
<dbReference type="InterPro" id="IPR051599">
    <property type="entry name" value="Cell_Envelope_Assoc"/>
</dbReference>
<organism evidence="3">
    <name type="scientific">Ignavibacterium album</name>
    <dbReference type="NCBI Taxonomy" id="591197"/>
    <lineage>
        <taxon>Bacteria</taxon>
        <taxon>Pseudomonadati</taxon>
        <taxon>Ignavibacteriota</taxon>
        <taxon>Ignavibacteria</taxon>
        <taxon>Ignavibacteriales</taxon>
        <taxon>Ignavibacteriaceae</taxon>
        <taxon>Ignavibacterium</taxon>
    </lineage>
</organism>
<keyword evidence="1" id="KW-0472">Membrane</keyword>